<evidence type="ECO:0000256" key="3">
    <source>
        <dbReference type="ARBA" id="ARBA00023163"/>
    </source>
</evidence>
<dbReference type="PROSITE" id="PS01124">
    <property type="entry name" value="HTH_ARAC_FAMILY_2"/>
    <property type="match status" value="1"/>
</dbReference>
<dbReference type="Pfam" id="PF12833">
    <property type="entry name" value="HTH_18"/>
    <property type="match status" value="1"/>
</dbReference>
<dbReference type="Gene3D" id="1.10.10.60">
    <property type="entry name" value="Homeodomain-like"/>
    <property type="match status" value="1"/>
</dbReference>
<name>A0A4S8HD18_9BACT</name>
<dbReference type="PANTHER" id="PTHR43280:SF2">
    <property type="entry name" value="HTH-TYPE TRANSCRIPTIONAL REGULATOR EXSA"/>
    <property type="match status" value="1"/>
</dbReference>
<dbReference type="GO" id="GO:0043565">
    <property type="term" value="F:sequence-specific DNA binding"/>
    <property type="evidence" value="ECO:0007669"/>
    <property type="project" value="InterPro"/>
</dbReference>
<feature type="domain" description="HTH araC/xylS-type" evidence="4">
    <location>
        <begin position="15"/>
        <end position="112"/>
    </location>
</feature>
<evidence type="ECO:0000256" key="1">
    <source>
        <dbReference type="ARBA" id="ARBA00023015"/>
    </source>
</evidence>
<dbReference type="InterPro" id="IPR018060">
    <property type="entry name" value="HTH_AraC"/>
</dbReference>
<dbReference type="AlphaFoldDB" id="A0A4S8HD18"/>
<evidence type="ECO:0000259" key="4">
    <source>
        <dbReference type="PROSITE" id="PS01124"/>
    </source>
</evidence>
<gene>
    <name evidence="5" type="ORF">FAM09_26115</name>
</gene>
<organism evidence="5 6">
    <name type="scientific">Niastella caeni</name>
    <dbReference type="NCBI Taxonomy" id="2569763"/>
    <lineage>
        <taxon>Bacteria</taxon>
        <taxon>Pseudomonadati</taxon>
        <taxon>Bacteroidota</taxon>
        <taxon>Chitinophagia</taxon>
        <taxon>Chitinophagales</taxon>
        <taxon>Chitinophagaceae</taxon>
        <taxon>Niastella</taxon>
    </lineage>
</organism>
<reference evidence="5 6" key="1">
    <citation type="submission" date="2019-04" db="EMBL/GenBank/DDBJ databases">
        <title>Niastella caeni sp. nov., isolated from activated sludge.</title>
        <authorList>
            <person name="Sheng M."/>
        </authorList>
    </citation>
    <scope>NUCLEOTIDE SEQUENCE [LARGE SCALE GENOMIC DNA]</scope>
    <source>
        <strain evidence="5 6">HX-2-15</strain>
    </source>
</reference>
<keyword evidence="2" id="KW-0238">DNA-binding</keyword>
<evidence type="ECO:0000256" key="2">
    <source>
        <dbReference type="ARBA" id="ARBA00023125"/>
    </source>
</evidence>
<dbReference type="Proteomes" id="UP000306918">
    <property type="component" value="Unassembled WGS sequence"/>
</dbReference>
<accession>A0A4S8HD18</accession>
<dbReference type="RefSeq" id="WP_136580120.1">
    <property type="nucleotide sequence ID" value="NZ_STFF01000010.1"/>
</dbReference>
<dbReference type="SMART" id="SM00342">
    <property type="entry name" value="HTH_ARAC"/>
    <property type="match status" value="1"/>
</dbReference>
<evidence type="ECO:0000313" key="5">
    <source>
        <dbReference type="EMBL" id="THU32928.1"/>
    </source>
</evidence>
<dbReference type="EMBL" id="STFF01000010">
    <property type="protein sequence ID" value="THU32928.1"/>
    <property type="molecule type" value="Genomic_DNA"/>
</dbReference>
<protein>
    <submittedName>
        <fullName evidence="5">Helix-turn-helix transcriptional regulator</fullName>
    </submittedName>
</protein>
<dbReference type="SUPFAM" id="SSF46689">
    <property type="entry name" value="Homeodomain-like"/>
    <property type="match status" value="1"/>
</dbReference>
<dbReference type="GO" id="GO:0003700">
    <property type="term" value="F:DNA-binding transcription factor activity"/>
    <property type="evidence" value="ECO:0007669"/>
    <property type="project" value="InterPro"/>
</dbReference>
<keyword evidence="6" id="KW-1185">Reference proteome</keyword>
<dbReference type="InterPro" id="IPR009057">
    <property type="entry name" value="Homeodomain-like_sf"/>
</dbReference>
<dbReference type="OrthoDB" id="9772607at2"/>
<keyword evidence="1" id="KW-0805">Transcription regulation</keyword>
<sequence>MQPINLKREDLEKIVAVKNILEKEYHRHYTQKDLARFVCTNEKKLKLGFKQVTQRTLHEYLTLVRIEKSKLFLAETDYPIKLIADKIGLDKTNFNKSFKKLTGTTPKEWRNNISKHDINSLLQEIMQSSDSPH</sequence>
<proteinExistence type="predicted"/>
<evidence type="ECO:0000313" key="6">
    <source>
        <dbReference type="Proteomes" id="UP000306918"/>
    </source>
</evidence>
<dbReference type="PANTHER" id="PTHR43280">
    <property type="entry name" value="ARAC-FAMILY TRANSCRIPTIONAL REGULATOR"/>
    <property type="match status" value="1"/>
</dbReference>
<comment type="caution">
    <text evidence="5">The sequence shown here is derived from an EMBL/GenBank/DDBJ whole genome shotgun (WGS) entry which is preliminary data.</text>
</comment>
<keyword evidence="3" id="KW-0804">Transcription</keyword>